<reference evidence="1" key="1">
    <citation type="journal article" date="2015" name="Nature">
        <title>Complex archaea that bridge the gap between prokaryotes and eukaryotes.</title>
        <authorList>
            <person name="Spang A."/>
            <person name="Saw J.H."/>
            <person name="Jorgensen S.L."/>
            <person name="Zaremba-Niedzwiedzka K."/>
            <person name="Martijn J."/>
            <person name="Lind A.E."/>
            <person name="van Eijk R."/>
            <person name="Schleper C."/>
            <person name="Guy L."/>
            <person name="Ettema T.J."/>
        </authorList>
    </citation>
    <scope>NUCLEOTIDE SEQUENCE</scope>
</reference>
<organism evidence="1">
    <name type="scientific">marine sediment metagenome</name>
    <dbReference type="NCBI Taxonomy" id="412755"/>
    <lineage>
        <taxon>unclassified sequences</taxon>
        <taxon>metagenomes</taxon>
        <taxon>ecological metagenomes</taxon>
    </lineage>
</organism>
<dbReference type="EMBL" id="LAZR01064598">
    <property type="protein sequence ID" value="KKK57216.1"/>
    <property type="molecule type" value="Genomic_DNA"/>
</dbReference>
<feature type="non-terminal residue" evidence="1">
    <location>
        <position position="250"/>
    </location>
</feature>
<comment type="caution">
    <text evidence="1">The sequence shown here is derived from an EMBL/GenBank/DDBJ whole genome shotgun (WGS) entry which is preliminary data.</text>
</comment>
<name>A0A0F8ZAV4_9ZZZZ</name>
<protein>
    <recommendedName>
        <fullName evidence="2">LamG-like jellyroll fold domain-containing protein</fullName>
    </recommendedName>
</protein>
<dbReference type="Gene3D" id="2.60.120.200">
    <property type="match status" value="1"/>
</dbReference>
<evidence type="ECO:0000313" key="1">
    <source>
        <dbReference type="EMBL" id="KKK57216.1"/>
    </source>
</evidence>
<accession>A0A0F8ZAV4</accession>
<proteinExistence type="predicted"/>
<dbReference type="AlphaFoldDB" id="A0A0F8ZAV4"/>
<evidence type="ECO:0008006" key="2">
    <source>
        <dbReference type="Google" id="ProtNLM"/>
    </source>
</evidence>
<dbReference type="InterPro" id="IPR013320">
    <property type="entry name" value="ConA-like_dom_sf"/>
</dbReference>
<dbReference type="Pfam" id="PF13385">
    <property type="entry name" value="Laminin_G_3"/>
    <property type="match status" value="1"/>
</dbReference>
<gene>
    <name evidence="1" type="ORF">LCGC14_3056740</name>
</gene>
<dbReference type="SUPFAM" id="SSF49899">
    <property type="entry name" value="Concanavalin A-like lectins/glucanases"/>
    <property type="match status" value="1"/>
</dbReference>
<sequence length="250" mass="27964">MIDILHQKPLLGRQINWAHPLAFKDILEGCWIMNERSGSKIYDLSGFGRHGPLTNVNWTVTQEGSGINFDPADNGYIQVSTAGILSTLPNATVEGIVRQDTVAPGTGSPLYCERNAGTPIWKFQVRDLQETLQFTHRDNASQLTRLYGIKDIVDGNYHHIVMRKEGTNIQFYIDGIFDFEGTLLGTDTLSTGNVRIGDDANDVNAEWDGDIVLVRIYSDTISPDNIAWLSREPYAMFQQNRVRRFSVTGG</sequence>